<feature type="signal peptide" evidence="4">
    <location>
        <begin position="1"/>
        <end position="23"/>
    </location>
</feature>
<keyword evidence="6" id="KW-1185">Reference proteome</keyword>
<sequence>MGTSSLWFHLFWLSFSALSSVSSSNVVEEIHRSQFPGNFLFGTSTSSYQIEGAAYEDGKGLNNWDVFSRIPGGIKDGHNGDVAADHYHRYKEDIDMMSSLGVNAYRFSISWTRILPRGRLGDVNHEGIMFYNKLIDYLLLKGIEPFVTLHHFDIPQELEDNYGSWLSPLMQDDFAYFADICFRSFGDRVKYWVTINESVLYAYLAYFTKLYPPGRYCELLGECSGNPILDPISAVHNMILSHAKATSIYKKHYQPKQGGYIGAVVSAPMYVPYSDEETDHEAAKRALAFKVAWFLDPLIHGDYPREMRRHLGNKMPKFKPEESDQMLKDGLDFIGVNQYTTFYAKDCLNNLSSPQCDVLQGFVHATPENDGGFIGEPTSMPVIYVVPTGMEKMIKYLKERYNNKPMIVTENGYPQENLGIGSQEDLLNDFKRVNYHKSYLSSLARAIKDGADVRGYFAWSLLDNFEWTYGYTLRFGLHHVDFTTLKRTPKLSAKWYTSFLTGNNTNTYINQNSSSDSARATSHAV</sequence>
<dbReference type="GO" id="GO:0005975">
    <property type="term" value="P:carbohydrate metabolic process"/>
    <property type="evidence" value="ECO:0007669"/>
    <property type="project" value="InterPro"/>
</dbReference>
<evidence type="ECO:0000256" key="2">
    <source>
        <dbReference type="ARBA" id="ARBA00022801"/>
    </source>
</evidence>
<evidence type="ECO:0000313" key="6">
    <source>
        <dbReference type="Proteomes" id="UP001419268"/>
    </source>
</evidence>
<dbReference type="Proteomes" id="UP001419268">
    <property type="component" value="Unassembled WGS sequence"/>
</dbReference>
<dbReference type="SUPFAM" id="SSF51445">
    <property type="entry name" value="(Trans)glycosidases"/>
    <property type="match status" value="1"/>
</dbReference>
<dbReference type="AlphaFoldDB" id="A0AAP0JES2"/>
<organism evidence="5 6">
    <name type="scientific">Stephania cephalantha</name>
    <dbReference type="NCBI Taxonomy" id="152367"/>
    <lineage>
        <taxon>Eukaryota</taxon>
        <taxon>Viridiplantae</taxon>
        <taxon>Streptophyta</taxon>
        <taxon>Embryophyta</taxon>
        <taxon>Tracheophyta</taxon>
        <taxon>Spermatophyta</taxon>
        <taxon>Magnoliopsida</taxon>
        <taxon>Ranunculales</taxon>
        <taxon>Menispermaceae</taxon>
        <taxon>Menispermoideae</taxon>
        <taxon>Cissampelideae</taxon>
        <taxon>Stephania</taxon>
    </lineage>
</organism>
<dbReference type="PRINTS" id="PR00131">
    <property type="entry name" value="GLHYDRLASE1"/>
</dbReference>
<evidence type="ECO:0000256" key="1">
    <source>
        <dbReference type="ARBA" id="ARBA00010838"/>
    </source>
</evidence>
<dbReference type="PROSITE" id="PS00653">
    <property type="entry name" value="GLYCOSYL_HYDROL_F1_2"/>
    <property type="match status" value="1"/>
</dbReference>
<dbReference type="FunFam" id="3.20.20.80:FF:000020">
    <property type="entry name" value="Beta-glucosidase 12"/>
    <property type="match status" value="1"/>
</dbReference>
<proteinExistence type="inferred from homology"/>
<dbReference type="Gene3D" id="3.20.20.80">
    <property type="entry name" value="Glycosidases"/>
    <property type="match status" value="1"/>
</dbReference>
<dbReference type="Pfam" id="PF00232">
    <property type="entry name" value="Glyco_hydro_1"/>
    <property type="match status" value="1"/>
</dbReference>
<dbReference type="GO" id="GO:0008422">
    <property type="term" value="F:beta-glucosidase activity"/>
    <property type="evidence" value="ECO:0007669"/>
    <property type="project" value="TreeGrafter"/>
</dbReference>
<evidence type="ECO:0000256" key="4">
    <source>
        <dbReference type="SAM" id="SignalP"/>
    </source>
</evidence>
<dbReference type="InterPro" id="IPR033132">
    <property type="entry name" value="GH_1_N_CS"/>
</dbReference>
<feature type="chain" id="PRO_5042868044" description="Beta-glucosidase" evidence="4">
    <location>
        <begin position="24"/>
        <end position="525"/>
    </location>
</feature>
<comment type="caution">
    <text evidence="5">The sequence shown here is derived from an EMBL/GenBank/DDBJ whole genome shotgun (WGS) entry which is preliminary data.</text>
</comment>
<gene>
    <name evidence="5" type="ORF">Scep_011216</name>
</gene>
<dbReference type="InterPro" id="IPR017853">
    <property type="entry name" value="GH"/>
</dbReference>
<evidence type="ECO:0008006" key="7">
    <source>
        <dbReference type="Google" id="ProtNLM"/>
    </source>
</evidence>
<keyword evidence="2" id="KW-0378">Hydrolase</keyword>
<reference evidence="5 6" key="1">
    <citation type="submission" date="2024-01" db="EMBL/GenBank/DDBJ databases">
        <title>Genome assemblies of Stephania.</title>
        <authorList>
            <person name="Yang L."/>
        </authorList>
    </citation>
    <scope>NUCLEOTIDE SEQUENCE [LARGE SCALE GENOMIC DNA]</scope>
    <source>
        <strain evidence="5">JXDWG</strain>
        <tissue evidence="5">Leaf</tissue>
    </source>
</reference>
<dbReference type="PANTHER" id="PTHR10353">
    <property type="entry name" value="GLYCOSYL HYDROLASE"/>
    <property type="match status" value="1"/>
</dbReference>
<evidence type="ECO:0000313" key="5">
    <source>
        <dbReference type="EMBL" id="KAK9131688.1"/>
    </source>
</evidence>
<dbReference type="EMBL" id="JBBNAG010000005">
    <property type="protein sequence ID" value="KAK9131688.1"/>
    <property type="molecule type" value="Genomic_DNA"/>
</dbReference>
<evidence type="ECO:0000256" key="3">
    <source>
        <dbReference type="RuleBase" id="RU003690"/>
    </source>
</evidence>
<dbReference type="InterPro" id="IPR001360">
    <property type="entry name" value="Glyco_hydro_1"/>
</dbReference>
<comment type="similarity">
    <text evidence="1 3">Belongs to the glycosyl hydrolase 1 family.</text>
</comment>
<name>A0AAP0JES2_9MAGN</name>
<protein>
    <recommendedName>
        <fullName evidence="7">Beta-glucosidase</fullName>
    </recommendedName>
</protein>
<keyword evidence="4" id="KW-0732">Signal</keyword>
<accession>A0AAP0JES2</accession>
<dbReference type="PANTHER" id="PTHR10353:SF175">
    <property type="entry name" value="BETA-GLUCOSIDASE 18-LIKE ISOFORM X1"/>
    <property type="match status" value="1"/>
</dbReference>